<accession>A0A9J7LT09</accession>
<feature type="domain" description="CUB" evidence="6">
    <location>
        <begin position="25"/>
        <end position="142"/>
    </location>
</feature>
<reference evidence="7" key="1">
    <citation type="journal article" date="2020" name="Nat. Ecol. Evol.">
        <title>Deeply conserved synteny resolves early events in vertebrate evolution.</title>
        <authorList>
            <person name="Simakov O."/>
            <person name="Marletaz F."/>
            <person name="Yue J.X."/>
            <person name="O'Connell B."/>
            <person name="Jenkins J."/>
            <person name="Brandt A."/>
            <person name="Calef R."/>
            <person name="Tung C.H."/>
            <person name="Huang T.K."/>
            <person name="Schmutz J."/>
            <person name="Satoh N."/>
            <person name="Yu J.K."/>
            <person name="Putnam N.H."/>
            <person name="Green R.E."/>
            <person name="Rokhsar D.S."/>
        </authorList>
    </citation>
    <scope>NUCLEOTIDE SEQUENCE [LARGE SCALE GENOMIC DNA]</scope>
    <source>
        <strain evidence="7">S238N-H82</strain>
    </source>
</reference>
<sequence length="358" mass="38155">MASVIFLLWCLLASFEAAYGADSGCGGPRELTADSGTFSSANYPSPYPANLTCEWLISPGPGKVTMLQFTAIQIEGGFRPGECPYDSVTVYDGGDASGPSRGAYCMTNVPPPDLVFFGDVFVVFTSDDRNAMPGFSACYSTSTPPSLPTPCDNGGPQPPTLPPLRPVTAWVESGCGGPRDLSGPSGSFSSLQHPTTYPHSHHCEWLITVDPGMVVTLTFDAFDVEHHDTCSRDSVLVYDGPNTSSGLIGEYCGNVPPRRIVSSGEQLYIIFNTDNANASTGFSASFLSADPSQVTDLPTTATSRSHVTTADGSHLTQRPMTDRTTEESTRPAGGARSSFQATHIAWMLVMGIVWMFLW</sequence>
<dbReference type="SUPFAM" id="SSF49854">
    <property type="entry name" value="Spermadhesin, CUB domain"/>
    <property type="match status" value="2"/>
</dbReference>
<dbReference type="FunFam" id="2.60.120.290:FF:000005">
    <property type="entry name" value="Procollagen C-endopeptidase enhancer 1"/>
    <property type="match status" value="1"/>
</dbReference>
<dbReference type="Proteomes" id="UP000001554">
    <property type="component" value="Chromosome 9"/>
</dbReference>
<proteinExistence type="predicted"/>
<feature type="signal peptide" evidence="5">
    <location>
        <begin position="1"/>
        <end position="20"/>
    </location>
</feature>
<keyword evidence="1" id="KW-0677">Repeat</keyword>
<evidence type="ECO:0000259" key="6">
    <source>
        <dbReference type="PROSITE" id="PS01180"/>
    </source>
</evidence>
<dbReference type="InterPro" id="IPR035914">
    <property type="entry name" value="Sperma_CUB_dom_sf"/>
</dbReference>
<feature type="compositionally biased region" description="Polar residues" evidence="4">
    <location>
        <begin position="297"/>
        <end position="319"/>
    </location>
</feature>
<dbReference type="OMA" id="CEWLISP"/>
<evidence type="ECO:0000313" key="7">
    <source>
        <dbReference type="Proteomes" id="UP000001554"/>
    </source>
</evidence>
<dbReference type="PROSITE" id="PS01180">
    <property type="entry name" value="CUB"/>
    <property type="match status" value="2"/>
</dbReference>
<dbReference type="SMART" id="SM00042">
    <property type="entry name" value="CUB"/>
    <property type="match status" value="2"/>
</dbReference>
<dbReference type="OrthoDB" id="6116165at2759"/>
<evidence type="ECO:0000256" key="4">
    <source>
        <dbReference type="SAM" id="MobiDB-lite"/>
    </source>
</evidence>
<dbReference type="Pfam" id="PF00431">
    <property type="entry name" value="CUB"/>
    <property type="match status" value="2"/>
</dbReference>
<keyword evidence="5" id="KW-0732">Signal</keyword>
<keyword evidence="2" id="KW-1015">Disulfide bond</keyword>
<feature type="domain" description="CUB" evidence="6">
    <location>
        <begin position="175"/>
        <end position="289"/>
    </location>
</feature>
<organism evidence="7 8">
    <name type="scientific">Branchiostoma floridae</name>
    <name type="common">Florida lancelet</name>
    <name type="synonym">Amphioxus</name>
    <dbReference type="NCBI Taxonomy" id="7739"/>
    <lineage>
        <taxon>Eukaryota</taxon>
        <taxon>Metazoa</taxon>
        <taxon>Chordata</taxon>
        <taxon>Cephalochordata</taxon>
        <taxon>Leptocardii</taxon>
        <taxon>Amphioxiformes</taxon>
        <taxon>Branchiostomatidae</taxon>
        <taxon>Branchiostoma</taxon>
    </lineage>
</organism>
<feature type="compositionally biased region" description="Basic and acidic residues" evidence="4">
    <location>
        <begin position="320"/>
        <end position="329"/>
    </location>
</feature>
<evidence type="ECO:0000256" key="1">
    <source>
        <dbReference type="ARBA" id="ARBA00022737"/>
    </source>
</evidence>
<dbReference type="FunFam" id="2.60.120.290:FF:000013">
    <property type="entry name" value="Membrane frizzled-related protein"/>
    <property type="match status" value="1"/>
</dbReference>
<gene>
    <name evidence="8" type="primary">LOC118423610</name>
</gene>
<dbReference type="CDD" id="cd00041">
    <property type="entry name" value="CUB"/>
    <property type="match status" value="2"/>
</dbReference>
<reference evidence="8" key="2">
    <citation type="submission" date="2025-08" db="UniProtKB">
        <authorList>
            <consortium name="RefSeq"/>
        </authorList>
    </citation>
    <scope>IDENTIFICATION</scope>
    <source>
        <strain evidence="8">S238N-H82</strain>
        <tissue evidence="8">Testes</tissue>
    </source>
</reference>
<dbReference type="RefSeq" id="XP_035687728.1">
    <property type="nucleotide sequence ID" value="XM_035831835.1"/>
</dbReference>
<feature type="chain" id="PRO_5039918518" evidence="5">
    <location>
        <begin position="21"/>
        <end position="358"/>
    </location>
</feature>
<evidence type="ECO:0000256" key="3">
    <source>
        <dbReference type="PROSITE-ProRule" id="PRU00059"/>
    </source>
</evidence>
<dbReference type="InterPro" id="IPR000859">
    <property type="entry name" value="CUB_dom"/>
</dbReference>
<keyword evidence="7" id="KW-1185">Reference proteome</keyword>
<dbReference type="AlphaFoldDB" id="A0A9J7LT09"/>
<protein>
    <submittedName>
        <fullName evidence="8">Cubilin-like</fullName>
    </submittedName>
</protein>
<dbReference type="KEGG" id="bfo:118423610"/>
<evidence type="ECO:0000313" key="8">
    <source>
        <dbReference type="RefSeq" id="XP_035687728.1"/>
    </source>
</evidence>
<comment type="caution">
    <text evidence="3">Lacks conserved residue(s) required for the propagation of feature annotation.</text>
</comment>
<evidence type="ECO:0000256" key="5">
    <source>
        <dbReference type="SAM" id="SignalP"/>
    </source>
</evidence>
<feature type="region of interest" description="Disordered" evidence="4">
    <location>
        <begin position="297"/>
        <end position="335"/>
    </location>
</feature>
<dbReference type="PANTHER" id="PTHR24251:SF37">
    <property type="entry name" value="CUB DOMAIN-CONTAINING PROTEIN"/>
    <property type="match status" value="1"/>
</dbReference>
<dbReference type="PANTHER" id="PTHR24251">
    <property type="entry name" value="OVOCHYMASE-RELATED"/>
    <property type="match status" value="1"/>
</dbReference>
<name>A0A9J7LT09_BRAFL</name>
<dbReference type="Gene3D" id="2.60.120.290">
    <property type="entry name" value="Spermadhesin, CUB domain"/>
    <property type="match status" value="2"/>
</dbReference>
<evidence type="ECO:0000256" key="2">
    <source>
        <dbReference type="ARBA" id="ARBA00023157"/>
    </source>
</evidence>
<dbReference type="GeneID" id="118423610"/>